<keyword evidence="2" id="KW-1185">Reference proteome</keyword>
<protein>
    <submittedName>
        <fullName evidence="1">Uncharacterized protein</fullName>
    </submittedName>
</protein>
<evidence type="ECO:0000313" key="1">
    <source>
        <dbReference type="EMBL" id="MDR6609381.1"/>
    </source>
</evidence>
<organism evidence="1 2">
    <name type="scientific">Pseudomonas synxantha</name>
    <dbReference type="NCBI Taxonomy" id="47883"/>
    <lineage>
        <taxon>Bacteria</taxon>
        <taxon>Pseudomonadati</taxon>
        <taxon>Pseudomonadota</taxon>
        <taxon>Gammaproteobacteria</taxon>
        <taxon>Pseudomonadales</taxon>
        <taxon>Pseudomonadaceae</taxon>
        <taxon>Pseudomonas</taxon>
    </lineage>
</organism>
<gene>
    <name evidence="1" type="ORF">J2X87_004481</name>
</gene>
<dbReference type="EMBL" id="JAVDSD010000011">
    <property type="protein sequence ID" value="MDR6609381.1"/>
    <property type="molecule type" value="Genomic_DNA"/>
</dbReference>
<proteinExistence type="predicted"/>
<reference evidence="1" key="1">
    <citation type="submission" date="2023-07" db="EMBL/GenBank/DDBJ databases">
        <title>Sorghum-associated microbial communities from plants grown in Nebraska, USA.</title>
        <authorList>
            <person name="Schachtman D."/>
        </authorList>
    </citation>
    <scope>NUCLEOTIDE SEQUENCE</scope>
    <source>
        <strain evidence="1">BE46</strain>
    </source>
</reference>
<sequence length="355" mass="37693">MKISLTPQEIKVIFCTVSSSLLLCSSIEVQAATAEQDTAPWYRQDIPMPGLSTIAVTYPGQFSAHPDLRSSSLTTEDATPTAWDQLYGQPSRQAQTDYLSPGLAVPGTNELKGPAILTLQSASGHTHRVGLVGGASQFQLNNNGVQVTPAMSNPGSDTLKLQGQSLGAYWSLTGPQGWHVDLTASGGRVSGFSRNAQGTRRATEGSAMTLSVEGGFPIGLGENWVIEPQAQLINQRITLDTPYAGSGNASSTDLNSWSGRVGAHLKGSYDINGLPVEPYVRTNLWRTVYSGNTVTLDQVDKISSSRSSSTVELGLGLVARITPSVSLYVSADYSSDVDDNDLNGLIGSLGVRMRW</sequence>
<evidence type="ECO:0000313" key="2">
    <source>
        <dbReference type="Proteomes" id="UP001259420"/>
    </source>
</evidence>
<name>A0ACC6JS68_9PSED</name>
<dbReference type="Proteomes" id="UP001259420">
    <property type="component" value="Unassembled WGS sequence"/>
</dbReference>
<comment type="caution">
    <text evidence="1">The sequence shown here is derived from an EMBL/GenBank/DDBJ whole genome shotgun (WGS) entry which is preliminary data.</text>
</comment>
<accession>A0ACC6JS68</accession>